<gene>
    <name evidence="3" type="ORF">AFUS01_LOCUS39492</name>
</gene>
<evidence type="ECO:0008006" key="5">
    <source>
        <dbReference type="Google" id="ProtNLM"/>
    </source>
</evidence>
<feature type="chain" id="PRO_5035194116" description="Ionotropic receptor" evidence="2">
    <location>
        <begin position="17"/>
        <end position="700"/>
    </location>
</feature>
<keyword evidence="1" id="KW-0812">Transmembrane</keyword>
<protein>
    <recommendedName>
        <fullName evidence="5">Ionotropic receptor</fullName>
    </recommendedName>
</protein>
<accession>A0A8J2PN01</accession>
<keyword evidence="1" id="KW-1133">Transmembrane helix</keyword>
<proteinExistence type="predicted"/>
<organism evidence="3 4">
    <name type="scientific">Allacma fusca</name>
    <dbReference type="NCBI Taxonomy" id="39272"/>
    <lineage>
        <taxon>Eukaryota</taxon>
        <taxon>Metazoa</taxon>
        <taxon>Ecdysozoa</taxon>
        <taxon>Arthropoda</taxon>
        <taxon>Hexapoda</taxon>
        <taxon>Collembola</taxon>
        <taxon>Symphypleona</taxon>
        <taxon>Sminthuridae</taxon>
        <taxon>Allacma</taxon>
    </lineage>
</organism>
<keyword evidence="4" id="KW-1185">Reference proteome</keyword>
<dbReference type="AlphaFoldDB" id="A0A8J2PN01"/>
<name>A0A8J2PN01_9HEXA</name>
<dbReference type="EMBL" id="CAJVCH010552357">
    <property type="protein sequence ID" value="CAG7829635.1"/>
    <property type="molecule type" value="Genomic_DNA"/>
</dbReference>
<feature type="transmembrane region" description="Helical" evidence="1">
    <location>
        <begin position="388"/>
        <end position="410"/>
    </location>
</feature>
<sequence length="700" mass="81218">MLVLLSLILFPPICYCGNPLALPLNIASILRNLQQCATLVFEFERVVEHSALEIPIILSTGSFLRRVWGEQVYKSRSISCSSLFATLKLDSNVSGKRKKIEYAQRLERNLFYFSYATTFDHLILIVVLNWPNPVSVVRGIIPPNWNPRFTSAIYTLVFPTGKYKKARFKNVFGWVDCKCCVGIRDISQLEFTCPSIDSCYSRMRDSFLKVTGKGKNIFWAPQLEIFKNKYDFVYSAVLPHKTPGLFSSSPFHRHNPRRLLDSVMFFLISHLNNSDIKIYQGSKCPMITYDYQTNELKQYFYVGTRNHFKFITPDHVYSVRSSFELYTKPFGLIVWVAVIGAVITVSIILERISGYHNSNPIKFARIFMKTFSTLLEQQVRVREPLKKLFHVPYIIWGTYLLMGVIITNYYKGTVKSDFTIQFPYETKWKYLEDIQGFQYFVLVEERHCRKYNLSGVVKANDYYSSNLTAGKSIRSYEFYSELRYEHWKLVQGYTIVAQRTFSDALYNYVSQRLEKVSSFIRNMFFLCELDMVEFLKGNGSHGKIAVITANEDIDYHWGFLQKAVTAVPKMELQFGSNKKIEDDQFLRNPAYFMSTKGTDELRHGVPFRLRALISSGIFNLWEKWDKIRFTNPKRVGQVGDNAKSLGFHSSNIHILFFMLLLGISCAIVIILVEIMVKTLESVSFKKGFLSRNCMRNLVLK</sequence>
<evidence type="ECO:0000256" key="2">
    <source>
        <dbReference type="SAM" id="SignalP"/>
    </source>
</evidence>
<evidence type="ECO:0000256" key="1">
    <source>
        <dbReference type="SAM" id="Phobius"/>
    </source>
</evidence>
<reference evidence="3" key="1">
    <citation type="submission" date="2021-06" db="EMBL/GenBank/DDBJ databases">
        <authorList>
            <person name="Hodson N. C."/>
            <person name="Mongue J. A."/>
            <person name="Jaron S. K."/>
        </authorList>
    </citation>
    <scope>NUCLEOTIDE SEQUENCE</scope>
</reference>
<feature type="transmembrane region" description="Helical" evidence="1">
    <location>
        <begin position="330"/>
        <end position="349"/>
    </location>
</feature>
<dbReference type="Proteomes" id="UP000708208">
    <property type="component" value="Unassembled WGS sequence"/>
</dbReference>
<feature type="transmembrane region" description="Helical" evidence="1">
    <location>
        <begin position="654"/>
        <end position="676"/>
    </location>
</feature>
<comment type="caution">
    <text evidence="3">The sequence shown here is derived from an EMBL/GenBank/DDBJ whole genome shotgun (WGS) entry which is preliminary data.</text>
</comment>
<evidence type="ECO:0000313" key="3">
    <source>
        <dbReference type="EMBL" id="CAG7829635.1"/>
    </source>
</evidence>
<feature type="signal peptide" evidence="2">
    <location>
        <begin position="1"/>
        <end position="16"/>
    </location>
</feature>
<keyword evidence="2" id="KW-0732">Signal</keyword>
<evidence type="ECO:0000313" key="4">
    <source>
        <dbReference type="Proteomes" id="UP000708208"/>
    </source>
</evidence>
<keyword evidence="1" id="KW-0472">Membrane</keyword>